<dbReference type="EMBL" id="PNEN01001734">
    <property type="protein sequence ID" value="PPJ51889.1"/>
    <property type="molecule type" value="Genomic_DNA"/>
</dbReference>
<keyword evidence="3" id="KW-1185">Reference proteome</keyword>
<sequence length="131" mass="14368">MTATAIVYIRAAPALVIERLTYTIDSIIVAVTAVSLSLASQVVALAAMVEKVMMAVSAFPQILEKWKHAALLGYQAVAEKLSKSNTIVQAAKEEDAGVSYITETHSVKQSEEVGDDAEDEWYRIRRRVRCP</sequence>
<reference evidence="3" key="1">
    <citation type="journal article" date="2017" name="bioRxiv">
        <title>Conservation of a gene cluster reveals novel cercosporin biosynthetic mechanisms and extends production to the genus Colletotrichum.</title>
        <authorList>
            <person name="de Jonge R."/>
            <person name="Ebert M.K."/>
            <person name="Huitt-Roehl C.R."/>
            <person name="Pal P."/>
            <person name="Suttle J.C."/>
            <person name="Spanner R.E."/>
            <person name="Neubauer J.D."/>
            <person name="Jurick W.M.II."/>
            <person name="Stott K.A."/>
            <person name="Secor G.A."/>
            <person name="Thomma B.P.H.J."/>
            <person name="Van de Peer Y."/>
            <person name="Townsend C.A."/>
            <person name="Bolton M.D."/>
        </authorList>
    </citation>
    <scope>NUCLEOTIDE SEQUENCE [LARGE SCALE GENOMIC DNA]</scope>
    <source>
        <strain evidence="3">CBS538.71</strain>
    </source>
</reference>
<name>A0A2S6BWP4_9PEZI</name>
<dbReference type="OrthoDB" id="10426310at2759"/>
<accession>A0A2S6BWP4</accession>
<protein>
    <submittedName>
        <fullName evidence="2">Uncharacterized protein</fullName>
    </submittedName>
</protein>
<keyword evidence="1" id="KW-0472">Membrane</keyword>
<evidence type="ECO:0000256" key="1">
    <source>
        <dbReference type="SAM" id="Phobius"/>
    </source>
</evidence>
<evidence type="ECO:0000313" key="2">
    <source>
        <dbReference type="EMBL" id="PPJ51889.1"/>
    </source>
</evidence>
<comment type="caution">
    <text evidence="2">The sequence shown here is derived from an EMBL/GenBank/DDBJ whole genome shotgun (WGS) entry which is preliminary data.</text>
</comment>
<gene>
    <name evidence="2" type="ORF">CBER1_11876</name>
</gene>
<organism evidence="2 3">
    <name type="scientific">Cercospora berteroae</name>
    <dbReference type="NCBI Taxonomy" id="357750"/>
    <lineage>
        <taxon>Eukaryota</taxon>
        <taxon>Fungi</taxon>
        <taxon>Dikarya</taxon>
        <taxon>Ascomycota</taxon>
        <taxon>Pezizomycotina</taxon>
        <taxon>Dothideomycetes</taxon>
        <taxon>Dothideomycetidae</taxon>
        <taxon>Mycosphaerellales</taxon>
        <taxon>Mycosphaerellaceae</taxon>
        <taxon>Cercospora</taxon>
    </lineage>
</organism>
<keyword evidence="1" id="KW-1133">Transmembrane helix</keyword>
<keyword evidence="1" id="KW-0812">Transmembrane</keyword>
<dbReference type="Proteomes" id="UP000237631">
    <property type="component" value="Unassembled WGS sequence"/>
</dbReference>
<evidence type="ECO:0000313" key="3">
    <source>
        <dbReference type="Proteomes" id="UP000237631"/>
    </source>
</evidence>
<feature type="transmembrane region" description="Helical" evidence="1">
    <location>
        <begin position="27"/>
        <end position="49"/>
    </location>
</feature>
<proteinExistence type="predicted"/>
<dbReference type="AlphaFoldDB" id="A0A2S6BWP4"/>